<dbReference type="Pfam" id="PF10645">
    <property type="entry name" value="Carb_bind"/>
    <property type="match status" value="1"/>
</dbReference>
<keyword evidence="1" id="KW-0732">Signal</keyword>
<comment type="caution">
    <text evidence="3">The sequence shown here is derived from an EMBL/GenBank/DDBJ whole genome shotgun (WGS) entry which is preliminary data.</text>
</comment>
<evidence type="ECO:0000256" key="1">
    <source>
        <dbReference type="SAM" id="SignalP"/>
    </source>
</evidence>
<evidence type="ECO:0000313" key="4">
    <source>
        <dbReference type="Proteomes" id="UP001215598"/>
    </source>
</evidence>
<dbReference type="GO" id="GO:0030246">
    <property type="term" value="F:carbohydrate binding"/>
    <property type="evidence" value="ECO:0007669"/>
    <property type="project" value="InterPro"/>
</dbReference>
<dbReference type="EMBL" id="JARKIB010000024">
    <property type="protein sequence ID" value="KAJ7766220.1"/>
    <property type="molecule type" value="Genomic_DNA"/>
</dbReference>
<gene>
    <name evidence="3" type="ORF">B0H16DRAFT_1717438</name>
</gene>
<accession>A0AAD7NM40</accession>
<keyword evidence="4" id="KW-1185">Reference proteome</keyword>
<protein>
    <submittedName>
        <fullName evidence="3">Carbohydrate binding-domain-containing protein</fullName>
    </submittedName>
</protein>
<sequence>MTRLRSLVLTAIYASIVAADLESCGSANYDPTQYTCYDNTLLCPIVNGDKYLACGNDCYSASQYSFVLCRRPLSLVEWWDRIPGVW</sequence>
<feature type="chain" id="PRO_5042038312" evidence="1">
    <location>
        <begin position="20"/>
        <end position="86"/>
    </location>
</feature>
<organism evidence="3 4">
    <name type="scientific">Mycena metata</name>
    <dbReference type="NCBI Taxonomy" id="1033252"/>
    <lineage>
        <taxon>Eukaryota</taxon>
        <taxon>Fungi</taxon>
        <taxon>Dikarya</taxon>
        <taxon>Basidiomycota</taxon>
        <taxon>Agaricomycotina</taxon>
        <taxon>Agaricomycetes</taxon>
        <taxon>Agaricomycetidae</taxon>
        <taxon>Agaricales</taxon>
        <taxon>Marasmiineae</taxon>
        <taxon>Mycenaceae</taxon>
        <taxon>Mycena</taxon>
    </lineage>
</organism>
<proteinExistence type="predicted"/>
<reference evidence="3" key="1">
    <citation type="submission" date="2023-03" db="EMBL/GenBank/DDBJ databases">
        <title>Massive genome expansion in bonnet fungi (Mycena s.s.) driven by repeated elements and novel gene families across ecological guilds.</title>
        <authorList>
            <consortium name="Lawrence Berkeley National Laboratory"/>
            <person name="Harder C.B."/>
            <person name="Miyauchi S."/>
            <person name="Viragh M."/>
            <person name="Kuo A."/>
            <person name="Thoen E."/>
            <person name="Andreopoulos B."/>
            <person name="Lu D."/>
            <person name="Skrede I."/>
            <person name="Drula E."/>
            <person name="Henrissat B."/>
            <person name="Morin E."/>
            <person name="Kohler A."/>
            <person name="Barry K."/>
            <person name="LaButti K."/>
            <person name="Morin E."/>
            <person name="Salamov A."/>
            <person name="Lipzen A."/>
            <person name="Mereny Z."/>
            <person name="Hegedus B."/>
            <person name="Baldrian P."/>
            <person name="Stursova M."/>
            <person name="Weitz H."/>
            <person name="Taylor A."/>
            <person name="Grigoriev I.V."/>
            <person name="Nagy L.G."/>
            <person name="Martin F."/>
            <person name="Kauserud H."/>
        </authorList>
    </citation>
    <scope>NUCLEOTIDE SEQUENCE</scope>
    <source>
        <strain evidence="3">CBHHK182m</strain>
    </source>
</reference>
<name>A0AAD7NM40_9AGAR</name>
<evidence type="ECO:0000313" key="3">
    <source>
        <dbReference type="EMBL" id="KAJ7766220.1"/>
    </source>
</evidence>
<dbReference type="Proteomes" id="UP001215598">
    <property type="component" value="Unassembled WGS sequence"/>
</dbReference>
<evidence type="ECO:0000259" key="2">
    <source>
        <dbReference type="Pfam" id="PF10645"/>
    </source>
</evidence>
<feature type="signal peptide" evidence="1">
    <location>
        <begin position="1"/>
        <end position="19"/>
    </location>
</feature>
<dbReference type="InterPro" id="IPR018909">
    <property type="entry name" value="Eng1_septum"/>
</dbReference>
<dbReference type="AlphaFoldDB" id="A0AAD7NM40"/>
<feature type="domain" description="Endo-1,3(4)-beta-glucanase 1 carbohydrate binding" evidence="2">
    <location>
        <begin position="23"/>
        <end position="65"/>
    </location>
</feature>